<comment type="caution">
    <text evidence="1">The sequence shown here is derived from an EMBL/GenBank/DDBJ whole genome shotgun (WGS) entry which is preliminary data.</text>
</comment>
<reference evidence="1" key="1">
    <citation type="journal article" date="2014" name="Front. Microbiol.">
        <title>High frequency of phylogenetically diverse reductive dehalogenase-homologous genes in deep subseafloor sedimentary metagenomes.</title>
        <authorList>
            <person name="Kawai M."/>
            <person name="Futagami T."/>
            <person name="Toyoda A."/>
            <person name="Takaki Y."/>
            <person name="Nishi S."/>
            <person name="Hori S."/>
            <person name="Arai W."/>
            <person name="Tsubouchi T."/>
            <person name="Morono Y."/>
            <person name="Uchiyama I."/>
            <person name="Ito T."/>
            <person name="Fujiyama A."/>
            <person name="Inagaki F."/>
            <person name="Takami H."/>
        </authorList>
    </citation>
    <scope>NUCLEOTIDE SEQUENCE</scope>
    <source>
        <strain evidence="1">Expedition CK06-06</strain>
    </source>
</reference>
<sequence>DIKVKAEPVIVPPTWNKTEHHQILSQVWGRAAKELGEAEYIFIIGYSLTETDVFFRLLYALGTVSDTPLKKIEVFNPDNSAEIRNRFESLMGSGAIARFDYIPFKFSDSISKIKTYFPSKP</sequence>
<feature type="non-terminal residue" evidence="1">
    <location>
        <position position="1"/>
    </location>
</feature>
<accession>X1H706</accession>
<evidence type="ECO:0008006" key="2">
    <source>
        <dbReference type="Google" id="ProtNLM"/>
    </source>
</evidence>
<gene>
    <name evidence="1" type="ORF">S03H2_40826</name>
</gene>
<evidence type="ECO:0000313" key="1">
    <source>
        <dbReference type="EMBL" id="GAH65182.1"/>
    </source>
</evidence>
<dbReference type="EMBL" id="BARU01025331">
    <property type="protein sequence ID" value="GAH65182.1"/>
    <property type="molecule type" value="Genomic_DNA"/>
</dbReference>
<protein>
    <recommendedName>
        <fullName evidence="2">SIR2-like domain-containing protein</fullName>
    </recommendedName>
</protein>
<dbReference type="AlphaFoldDB" id="X1H706"/>
<name>X1H706_9ZZZZ</name>
<proteinExistence type="predicted"/>
<organism evidence="1">
    <name type="scientific">marine sediment metagenome</name>
    <dbReference type="NCBI Taxonomy" id="412755"/>
    <lineage>
        <taxon>unclassified sequences</taxon>
        <taxon>metagenomes</taxon>
        <taxon>ecological metagenomes</taxon>
    </lineage>
</organism>